<evidence type="ECO:0000313" key="12">
    <source>
        <dbReference type="Proteomes" id="UP000831151"/>
    </source>
</evidence>
<evidence type="ECO:0000256" key="1">
    <source>
        <dbReference type="ARBA" id="ARBA00004496"/>
    </source>
</evidence>
<dbReference type="GO" id="GO:0008379">
    <property type="term" value="F:thioredoxin peroxidase activity"/>
    <property type="evidence" value="ECO:0007669"/>
    <property type="project" value="TreeGrafter"/>
</dbReference>
<dbReference type="GO" id="GO:0045454">
    <property type="term" value="P:cell redox homeostasis"/>
    <property type="evidence" value="ECO:0007669"/>
    <property type="project" value="TreeGrafter"/>
</dbReference>
<dbReference type="GO" id="GO:0033554">
    <property type="term" value="P:cellular response to stress"/>
    <property type="evidence" value="ECO:0007669"/>
    <property type="project" value="TreeGrafter"/>
</dbReference>
<dbReference type="InterPro" id="IPR000866">
    <property type="entry name" value="AhpC/TSA"/>
</dbReference>
<reference evidence="11" key="1">
    <citation type="submission" date="2022-04" db="EMBL/GenBank/DDBJ databases">
        <title>Complete genome sequences of Ezakiella coagulans and Fenollaria massiliensis.</title>
        <authorList>
            <person name="France M.T."/>
            <person name="Clifford J."/>
            <person name="Narina S."/>
            <person name="Rutt L."/>
            <person name="Ravel J."/>
        </authorList>
    </citation>
    <scope>NUCLEOTIDE SEQUENCE</scope>
    <source>
        <strain evidence="11">C0061C2</strain>
    </source>
</reference>
<dbReference type="Pfam" id="PF10417">
    <property type="entry name" value="1-cysPrx_C"/>
    <property type="match status" value="1"/>
</dbReference>
<dbReference type="FunFam" id="3.40.30.10:FF:000002">
    <property type="entry name" value="Alkyl hydroperoxide reductase C"/>
    <property type="match status" value="1"/>
</dbReference>
<accession>A0A9E7DJ16</accession>
<dbReference type="PANTHER" id="PTHR10681">
    <property type="entry name" value="THIOREDOXIN PEROXIDASE"/>
    <property type="match status" value="1"/>
</dbReference>
<evidence type="ECO:0000256" key="3">
    <source>
        <dbReference type="ARBA" id="ARBA00022490"/>
    </source>
</evidence>
<keyword evidence="3" id="KW-0963">Cytoplasm</keyword>
<dbReference type="Gene3D" id="3.40.30.10">
    <property type="entry name" value="Glutaredoxin"/>
    <property type="match status" value="1"/>
</dbReference>
<keyword evidence="4" id="KW-0575">Peroxidase</keyword>
<dbReference type="InterPro" id="IPR036249">
    <property type="entry name" value="Thioredoxin-like_sf"/>
</dbReference>
<protein>
    <submittedName>
        <fullName evidence="11">Redoxin domain-containing protein</fullName>
    </submittedName>
</protein>
<proteinExistence type="inferred from homology"/>
<keyword evidence="6" id="KW-0560">Oxidoreductase</keyword>
<dbReference type="Pfam" id="PF00578">
    <property type="entry name" value="AhpC-TSA"/>
    <property type="match status" value="1"/>
</dbReference>
<evidence type="ECO:0000256" key="8">
    <source>
        <dbReference type="ARBA" id="ARBA00023284"/>
    </source>
</evidence>
<dbReference type="InterPro" id="IPR050217">
    <property type="entry name" value="Peroxiredoxin"/>
</dbReference>
<dbReference type="InterPro" id="IPR013766">
    <property type="entry name" value="Thioredoxin_domain"/>
</dbReference>
<organism evidence="11 12">
    <name type="scientific">Fenollaria massiliensis</name>
    <dbReference type="NCBI Taxonomy" id="938288"/>
    <lineage>
        <taxon>Bacteria</taxon>
        <taxon>Bacillati</taxon>
        <taxon>Bacillota</taxon>
        <taxon>Clostridia</taxon>
        <taxon>Eubacteriales</taxon>
        <taxon>Fenollaria</taxon>
    </lineage>
</organism>
<evidence type="ECO:0000256" key="5">
    <source>
        <dbReference type="ARBA" id="ARBA00022862"/>
    </source>
</evidence>
<keyword evidence="12" id="KW-1185">Reference proteome</keyword>
<evidence type="ECO:0000259" key="10">
    <source>
        <dbReference type="PROSITE" id="PS51352"/>
    </source>
</evidence>
<keyword evidence="7" id="KW-1015">Disulfide bond</keyword>
<dbReference type="RefSeq" id="WP_019214074.1">
    <property type="nucleotide sequence ID" value="NZ_CP096649.1"/>
</dbReference>
<feature type="domain" description="Thioredoxin" evidence="10">
    <location>
        <begin position="3"/>
        <end position="159"/>
    </location>
</feature>
<evidence type="ECO:0000256" key="6">
    <source>
        <dbReference type="ARBA" id="ARBA00023002"/>
    </source>
</evidence>
<dbReference type="InterPro" id="IPR019479">
    <property type="entry name" value="Peroxiredoxin_C"/>
</dbReference>
<keyword evidence="5" id="KW-0049">Antioxidant</keyword>
<dbReference type="PIRSF" id="PIRSF000239">
    <property type="entry name" value="AHPC"/>
    <property type="match status" value="1"/>
</dbReference>
<feature type="active site" description="Cysteine sulfenic acid (-SOH) intermediate; for peroxidase activity" evidence="9">
    <location>
        <position position="49"/>
    </location>
</feature>
<dbReference type="GO" id="GO:0005829">
    <property type="term" value="C:cytosol"/>
    <property type="evidence" value="ECO:0007669"/>
    <property type="project" value="TreeGrafter"/>
</dbReference>
<evidence type="ECO:0000256" key="9">
    <source>
        <dbReference type="PIRSR" id="PIRSR000239-1"/>
    </source>
</evidence>
<evidence type="ECO:0000313" key="11">
    <source>
        <dbReference type="EMBL" id="UQK58850.1"/>
    </source>
</evidence>
<evidence type="ECO:0000256" key="2">
    <source>
        <dbReference type="ARBA" id="ARBA00009796"/>
    </source>
</evidence>
<comment type="subcellular location">
    <subcellularLocation>
        <location evidence="1">Cytoplasm</location>
    </subcellularLocation>
</comment>
<dbReference type="KEGG" id="fms:M1R53_06330"/>
<name>A0A9E7DJ16_9FIRM</name>
<dbReference type="PROSITE" id="PS51352">
    <property type="entry name" value="THIOREDOXIN_2"/>
    <property type="match status" value="1"/>
</dbReference>
<keyword evidence="8" id="KW-0676">Redox-active center</keyword>
<dbReference type="GO" id="GO:0042744">
    <property type="term" value="P:hydrogen peroxide catabolic process"/>
    <property type="evidence" value="ECO:0007669"/>
    <property type="project" value="TreeGrafter"/>
</dbReference>
<dbReference type="GO" id="GO:0006979">
    <property type="term" value="P:response to oxidative stress"/>
    <property type="evidence" value="ECO:0007669"/>
    <property type="project" value="TreeGrafter"/>
</dbReference>
<dbReference type="InterPro" id="IPR024706">
    <property type="entry name" value="Peroxiredoxin_AhpC-typ"/>
</dbReference>
<dbReference type="AlphaFoldDB" id="A0A9E7DJ16"/>
<dbReference type="PANTHER" id="PTHR10681:SF121">
    <property type="entry name" value="ALKYL HYDROPEROXIDE REDUCTASE C"/>
    <property type="match status" value="1"/>
</dbReference>
<dbReference type="Proteomes" id="UP000831151">
    <property type="component" value="Chromosome"/>
</dbReference>
<evidence type="ECO:0000256" key="4">
    <source>
        <dbReference type="ARBA" id="ARBA00022559"/>
    </source>
</evidence>
<comment type="similarity">
    <text evidence="2">Belongs to the peroxiredoxin family. AhpC/Prx1 subfamily.</text>
</comment>
<dbReference type="SUPFAM" id="SSF52833">
    <property type="entry name" value="Thioredoxin-like"/>
    <property type="match status" value="1"/>
</dbReference>
<dbReference type="EMBL" id="CP096649">
    <property type="protein sequence ID" value="UQK58850.1"/>
    <property type="molecule type" value="Genomic_DNA"/>
</dbReference>
<gene>
    <name evidence="11" type="ORF">M1R53_06330</name>
</gene>
<evidence type="ECO:0000256" key="7">
    <source>
        <dbReference type="ARBA" id="ARBA00023157"/>
    </source>
</evidence>
<dbReference type="CDD" id="cd03015">
    <property type="entry name" value="PRX_Typ2cys"/>
    <property type="match status" value="1"/>
</dbReference>
<sequence>MTNLIGKKLDEFKVNAFQAGKDFFQVTNEDLKGHWSVLFFYPGDFTFVCPTELEALAEEYENFKKAGCEVYSVSTDSEFVHMEWQKTSPAVSKAKYVMLADRAFELSRMLGVLNEEEGQAYRGSFVINPDGVITAYEIHDMGIGRSPKELLRKVEASKFVNEHGDKVCPANWMPGEDTLTPGMDLVGTI</sequence>